<dbReference type="Gene3D" id="3.60.10.10">
    <property type="entry name" value="Endonuclease/exonuclease/phosphatase"/>
    <property type="match status" value="1"/>
</dbReference>
<reference evidence="3 4" key="1">
    <citation type="submission" date="2019-07" db="EMBL/GenBank/DDBJ databases">
        <title>De Novo Assembly of kiwifruit Actinidia rufa.</title>
        <authorList>
            <person name="Sugita-Konishi S."/>
            <person name="Sato K."/>
            <person name="Mori E."/>
            <person name="Abe Y."/>
            <person name="Kisaki G."/>
            <person name="Hamano K."/>
            <person name="Suezawa K."/>
            <person name="Otani M."/>
            <person name="Fukuda T."/>
            <person name="Manabe T."/>
            <person name="Gomi K."/>
            <person name="Tabuchi M."/>
            <person name="Akimitsu K."/>
            <person name="Kataoka I."/>
        </authorList>
    </citation>
    <scope>NUCLEOTIDE SEQUENCE [LARGE SCALE GENOMIC DNA]</scope>
    <source>
        <strain evidence="4">cv. Fuchu</strain>
    </source>
</reference>
<accession>A0A7J0FBI8</accession>
<name>A0A7J0FBI8_9ERIC</name>
<evidence type="ECO:0008006" key="5">
    <source>
        <dbReference type="Google" id="ProtNLM"/>
    </source>
</evidence>
<comment type="caution">
    <text evidence="3">The sequence shown here is derived from an EMBL/GenBank/DDBJ whole genome shotgun (WGS) entry which is preliminary data.</text>
</comment>
<keyword evidence="2" id="KW-0812">Transmembrane</keyword>
<dbReference type="AlphaFoldDB" id="A0A7J0FBI8"/>
<protein>
    <recommendedName>
        <fullName evidence="5">DNAse I-like superfamily protein</fullName>
    </recommendedName>
</protein>
<dbReference type="PANTHER" id="PTHR35218:SF9">
    <property type="entry name" value="ENDONUCLEASE_EXONUCLEASE_PHOSPHATASE DOMAIN-CONTAINING PROTEIN"/>
    <property type="match status" value="1"/>
</dbReference>
<evidence type="ECO:0000256" key="1">
    <source>
        <dbReference type="SAM" id="MobiDB-lite"/>
    </source>
</evidence>
<organism evidence="3 4">
    <name type="scientific">Actinidia rufa</name>
    <dbReference type="NCBI Taxonomy" id="165716"/>
    <lineage>
        <taxon>Eukaryota</taxon>
        <taxon>Viridiplantae</taxon>
        <taxon>Streptophyta</taxon>
        <taxon>Embryophyta</taxon>
        <taxon>Tracheophyta</taxon>
        <taxon>Spermatophyta</taxon>
        <taxon>Magnoliopsida</taxon>
        <taxon>eudicotyledons</taxon>
        <taxon>Gunneridae</taxon>
        <taxon>Pentapetalae</taxon>
        <taxon>asterids</taxon>
        <taxon>Ericales</taxon>
        <taxon>Actinidiaceae</taxon>
        <taxon>Actinidia</taxon>
    </lineage>
</organism>
<proteinExistence type="predicted"/>
<dbReference type="OrthoDB" id="1113909at2759"/>
<dbReference type="Proteomes" id="UP000585474">
    <property type="component" value="Unassembled WGS sequence"/>
</dbReference>
<keyword evidence="4" id="KW-1185">Reference proteome</keyword>
<sequence length="330" mass="37135">MPGPALHPYYPHRGASSHPTVVVNYLTTPYTHLTDSPPVEHLNQISTPFPAAASEQPTLPELPPPTTPTLEHLSDLEQPARVHSPGSNPDFRSDHTGQRPQSPERYRSLLRSSRRGKSVPLNLYNPLSLPIRITGTGTQVDLERKRETDCEAQHHHPHKVIITEIRISSGRAQDISRNLDYTNVHISDVVGFAGGIWLLWNEHDLHCNILATTSRRSMPVSRLVVTLQSLPHGFSLLLMLALLIVLVAYFGTIYKVFAESHNQPWLMLGDFNDLLTNREKQGGLPIRPSRAALFKQFIDRCNLMDLDFSGPRYTWTNLHQPGGIIHERLV</sequence>
<gene>
    <name evidence="3" type="ORF">Acr_10g0009240</name>
</gene>
<feature type="compositionally biased region" description="Basic and acidic residues" evidence="1">
    <location>
        <begin position="91"/>
        <end position="107"/>
    </location>
</feature>
<dbReference type="EMBL" id="BJWL01000010">
    <property type="protein sequence ID" value="GFY95539.1"/>
    <property type="molecule type" value="Genomic_DNA"/>
</dbReference>
<feature type="transmembrane region" description="Helical" evidence="2">
    <location>
        <begin position="234"/>
        <end position="257"/>
    </location>
</feature>
<keyword evidence="2" id="KW-1133">Transmembrane helix</keyword>
<keyword evidence="2" id="KW-0472">Membrane</keyword>
<dbReference type="InterPro" id="IPR036691">
    <property type="entry name" value="Endo/exonu/phosph_ase_sf"/>
</dbReference>
<evidence type="ECO:0000256" key="2">
    <source>
        <dbReference type="SAM" id="Phobius"/>
    </source>
</evidence>
<feature type="region of interest" description="Disordered" evidence="1">
    <location>
        <begin position="51"/>
        <end position="113"/>
    </location>
</feature>
<evidence type="ECO:0000313" key="3">
    <source>
        <dbReference type="EMBL" id="GFY95539.1"/>
    </source>
</evidence>
<dbReference type="PANTHER" id="PTHR35218">
    <property type="entry name" value="RNASE H DOMAIN-CONTAINING PROTEIN"/>
    <property type="match status" value="1"/>
</dbReference>
<dbReference type="SUPFAM" id="SSF56219">
    <property type="entry name" value="DNase I-like"/>
    <property type="match status" value="1"/>
</dbReference>
<evidence type="ECO:0000313" key="4">
    <source>
        <dbReference type="Proteomes" id="UP000585474"/>
    </source>
</evidence>